<evidence type="ECO:0000256" key="4">
    <source>
        <dbReference type="ARBA" id="ARBA00023172"/>
    </source>
</evidence>
<accession>A0ABT6I503</accession>
<dbReference type="Proteomes" id="UP001162135">
    <property type="component" value="Unassembled WGS sequence"/>
</dbReference>
<dbReference type="RefSeq" id="WP_110716699.1">
    <property type="nucleotide sequence ID" value="NZ_PGFS01000001.1"/>
</dbReference>
<dbReference type="Pfam" id="PF22022">
    <property type="entry name" value="Phage_int_M"/>
    <property type="match status" value="1"/>
</dbReference>
<evidence type="ECO:0000256" key="5">
    <source>
        <dbReference type="PROSITE-ProRule" id="PRU01248"/>
    </source>
</evidence>
<dbReference type="InterPro" id="IPR002104">
    <property type="entry name" value="Integrase_catalytic"/>
</dbReference>
<evidence type="ECO:0000259" key="7">
    <source>
        <dbReference type="PROSITE" id="PS51900"/>
    </source>
</evidence>
<dbReference type="InterPro" id="IPR038488">
    <property type="entry name" value="Integrase_DNA-bd_sf"/>
</dbReference>
<evidence type="ECO:0000259" key="6">
    <source>
        <dbReference type="PROSITE" id="PS51898"/>
    </source>
</evidence>
<evidence type="ECO:0000313" key="8">
    <source>
        <dbReference type="EMBL" id="MDH4572489.1"/>
    </source>
</evidence>
<keyword evidence="9" id="KW-1185">Reference proteome</keyword>
<comment type="caution">
    <text evidence="8">The sequence shown here is derived from an EMBL/GenBank/DDBJ whole genome shotgun (WGS) entry which is preliminary data.</text>
</comment>
<dbReference type="Gene3D" id="1.10.150.130">
    <property type="match status" value="1"/>
</dbReference>
<keyword evidence="2" id="KW-0229">DNA integration</keyword>
<evidence type="ECO:0000256" key="1">
    <source>
        <dbReference type="ARBA" id="ARBA00008857"/>
    </source>
</evidence>
<dbReference type="InterPro" id="IPR010998">
    <property type="entry name" value="Integrase_recombinase_N"/>
</dbReference>
<dbReference type="InterPro" id="IPR011010">
    <property type="entry name" value="DNA_brk_join_enz"/>
</dbReference>
<keyword evidence="3 5" id="KW-0238">DNA-binding</keyword>
<sequence>MLNEKQLRALKPREKEFTLSDDGQRGVGRLQIRVRPGGAKDWLYVYYLNKRRRKVGIGAYPSISLADARRKAAELSGHLSDGDDPAKIVREKRAASETSYGTLGDLIQAYTADMKERGRNTADEVMERCQRYVKGPFPALWSKPAKEVTSGDIRDILAHHIKRGLTTTTNRLRSWLHTAYQYGLAIEHDPRRQSVIRWELETNPVSVVPRQADWERQGERVVSGNELSAAWHGLPQYSPAAMALRLVMTTAGQRPQSLLRLRVENIDFDQGIIEIPAAASKNGQPHVVPLNEYSRDILTYLCEKALARHSPLLFASPKNPDEHIGITSVPHLLGKWQRDGKRERWSPRDVRRTAKTVLGQLGVSKEDRDRLHGHAMHDVSSRHYDRYDYLAEKRAAMQVWAAWLNGVINQV</sequence>
<dbReference type="EMBL" id="PGFS01000001">
    <property type="protein sequence ID" value="MDH4572489.1"/>
    <property type="molecule type" value="Genomic_DNA"/>
</dbReference>
<dbReference type="Pfam" id="PF00589">
    <property type="entry name" value="Phage_integrase"/>
    <property type="match status" value="1"/>
</dbReference>
<dbReference type="InterPro" id="IPR053876">
    <property type="entry name" value="Phage_int_M"/>
</dbReference>
<reference evidence="8" key="1">
    <citation type="journal article" date="2015" name="Antonie Van Leeuwenhoek">
        <title>Comparative 16S rRNA signatures and multilocus sequence analysis for the genus Salinicola and description of Salinicola acroporae sp. nov., isolated from coral Acropora digitifera.</title>
        <authorList>
            <person name="Lepcha R.T."/>
            <person name="Poddar A."/>
            <person name="Schumann P."/>
            <person name="Das S.K."/>
        </authorList>
    </citation>
    <scope>NUCLEOTIDE SEQUENCE</scope>
    <source>
        <strain evidence="8">S4-41</strain>
    </source>
</reference>
<feature type="domain" description="Tyr recombinase" evidence="6">
    <location>
        <begin position="217"/>
        <end position="397"/>
    </location>
</feature>
<name>A0ABT6I503_9GAMM</name>
<dbReference type="InterPro" id="IPR044068">
    <property type="entry name" value="CB"/>
</dbReference>
<evidence type="ECO:0000313" key="9">
    <source>
        <dbReference type="Proteomes" id="UP001162135"/>
    </source>
</evidence>
<dbReference type="CDD" id="cd00801">
    <property type="entry name" value="INT_P4_C"/>
    <property type="match status" value="1"/>
</dbReference>
<dbReference type="Gene3D" id="1.10.443.10">
    <property type="entry name" value="Intergrase catalytic core"/>
    <property type="match status" value="1"/>
</dbReference>
<dbReference type="InterPro" id="IPR025166">
    <property type="entry name" value="Integrase_DNA_bind_dom"/>
</dbReference>
<dbReference type="PANTHER" id="PTHR30629:SF2">
    <property type="entry name" value="PROPHAGE INTEGRASE INTS-RELATED"/>
    <property type="match status" value="1"/>
</dbReference>
<dbReference type="Gene3D" id="3.30.160.390">
    <property type="entry name" value="Integrase, DNA-binding domain"/>
    <property type="match status" value="1"/>
</dbReference>
<dbReference type="InterPro" id="IPR050808">
    <property type="entry name" value="Phage_Integrase"/>
</dbReference>
<comment type="similarity">
    <text evidence="1">Belongs to the 'phage' integrase family.</text>
</comment>
<gene>
    <name evidence="8" type="ORF">CUR86_08465</name>
</gene>
<keyword evidence="4" id="KW-0233">DNA recombination</keyword>
<protein>
    <recommendedName>
        <fullName evidence="10">Integrase</fullName>
    </recommendedName>
</protein>
<feature type="domain" description="Core-binding (CB)" evidence="7">
    <location>
        <begin position="101"/>
        <end position="184"/>
    </location>
</feature>
<dbReference type="PROSITE" id="PS51900">
    <property type="entry name" value="CB"/>
    <property type="match status" value="1"/>
</dbReference>
<reference evidence="8" key="2">
    <citation type="submission" date="2017-11" db="EMBL/GenBank/DDBJ databases">
        <authorList>
            <person name="Das S.K."/>
        </authorList>
    </citation>
    <scope>NUCLEOTIDE SEQUENCE</scope>
    <source>
        <strain evidence="8">S4-41</strain>
    </source>
</reference>
<evidence type="ECO:0008006" key="10">
    <source>
        <dbReference type="Google" id="ProtNLM"/>
    </source>
</evidence>
<proteinExistence type="inferred from homology"/>
<dbReference type="PROSITE" id="PS51898">
    <property type="entry name" value="TYR_RECOMBINASE"/>
    <property type="match status" value="1"/>
</dbReference>
<evidence type="ECO:0000256" key="3">
    <source>
        <dbReference type="ARBA" id="ARBA00023125"/>
    </source>
</evidence>
<dbReference type="Pfam" id="PF13356">
    <property type="entry name" value="Arm-DNA-bind_3"/>
    <property type="match status" value="1"/>
</dbReference>
<dbReference type="SUPFAM" id="SSF56349">
    <property type="entry name" value="DNA breaking-rejoining enzymes"/>
    <property type="match status" value="1"/>
</dbReference>
<evidence type="ECO:0000256" key="2">
    <source>
        <dbReference type="ARBA" id="ARBA00022908"/>
    </source>
</evidence>
<dbReference type="InterPro" id="IPR013762">
    <property type="entry name" value="Integrase-like_cat_sf"/>
</dbReference>
<organism evidence="8 9">
    <name type="scientific">Salinicola acroporae</name>
    <dbReference type="NCBI Taxonomy" id="1541440"/>
    <lineage>
        <taxon>Bacteria</taxon>
        <taxon>Pseudomonadati</taxon>
        <taxon>Pseudomonadota</taxon>
        <taxon>Gammaproteobacteria</taxon>
        <taxon>Oceanospirillales</taxon>
        <taxon>Halomonadaceae</taxon>
        <taxon>Salinicola</taxon>
    </lineage>
</organism>
<dbReference type="PANTHER" id="PTHR30629">
    <property type="entry name" value="PROPHAGE INTEGRASE"/>
    <property type="match status" value="1"/>
</dbReference>